<dbReference type="OrthoDB" id="769720at2759"/>
<accession>A0A834YNP7</accession>
<feature type="domain" description="CUE" evidence="2">
    <location>
        <begin position="96"/>
        <end position="139"/>
    </location>
</feature>
<feature type="region of interest" description="Disordered" evidence="1">
    <location>
        <begin position="15"/>
        <end position="50"/>
    </location>
</feature>
<dbReference type="Pfam" id="PF02845">
    <property type="entry name" value="CUE"/>
    <property type="match status" value="1"/>
</dbReference>
<name>A0A834YNP7_TETSI</name>
<dbReference type="InterPro" id="IPR038981">
    <property type="entry name" value="CID5/CID6"/>
</dbReference>
<feature type="compositionally biased region" description="Low complexity" evidence="1">
    <location>
        <begin position="177"/>
        <end position="188"/>
    </location>
</feature>
<proteinExistence type="predicted"/>
<feature type="compositionally biased region" description="Polar residues" evidence="1">
    <location>
        <begin position="25"/>
        <end position="34"/>
    </location>
</feature>
<feature type="compositionally biased region" description="Polar residues" evidence="1">
    <location>
        <begin position="71"/>
        <end position="88"/>
    </location>
</feature>
<dbReference type="Gene3D" id="1.10.8.10">
    <property type="entry name" value="DNA helicase RuvA subunit, C-terminal domain"/>
    <property type="match status" value="1"/>
</dbReference>
<dbReference type="Proteomes" id="UP000655225">
    <property type="component" value="Unassembled WGS sequence"/>
</dbReference>
<organism evidence="3 4">
    <name type="scientific">Tetracentron sinense</name>
    <name type="common">Spur-leaf</name>
    <dbReference type="NCBI Taxonomy" id="13715"/>
    <lineage>
        <taxon>Eukaryota</taxon>
        <taxon>Viridiplantae</taxon>
        <taxon>Streptophyta</taxon>
        <taxon>Embryophyta</taxon>
        <taxon>Tracheophyta</taxon>
        <taxon>Spermatophyta</taxon>
        <taxon>Magnoliopsida</taxon>
        <taxon>Trochodendrales</taxon>
        <taxon>Trochodendraceae</taxon>
        <taxon>Tetracentron</taxon>
    </lineage>
</organism>
<sequence length="210" mass="22355">MSSLNPHAAAFVPLLKQEAKDSTSDSETAWSKTSSKGHEGTKQNQLPGEVSSGLIIHGIEELRIAEDFTQKGQQVHGSYDSGSQNPSDVTEKQNMDEEMDLVYLAIAFPDISDQSISYVYSANGGDLDASIDMLIQLEFFSGDVSQDLPDTLGIDDLSESGSSAKGTSVKPKKSSDEASGSSSGPLESASCLDRLSAVYTSEMKAIFDVD</sequence>
<evidence type="ECO:0000313" key="4">
    <source>
        <dbReference type="Proteomes" id="UP000655225"/>
    </source>
</evidence>
<dbReference type="SUPFAM" id="SSF46934">
    <property type="entry name" value="UBA-like"/>
    <property type="match status" value="1"/>
</dbReference>
<comment type="caution">
    <text evidence="3">The sequence shown here is derived from an EMBL/GenBank/DDBJ whole genome shotgun (WGS) entry which is preliminary data.</text>
</comment>
<dbReference type="EMBL" id="JABCRI010000019">
    <property type="protein sequence ID" value="KAF8389016.1"/>
    <property type="molecule type" value="Genomic_DNA"/>
</dbReference>
<protein>
    <recommendedName>
        <fullName evidence="2">CUE domain-containing protein</fullName>
    </recommendedName>
</protein>
<gene>
    <name evidence="3" type="ORF">HHK36_025701</name>
</gene>
<evidence type="ECO:0000256" key="1">
    <source>
        <dbReference type="SAM" id="MobiDB-lite"/>
    </source>
</evidence>
<feature type="region of interest" description="Disordered" evidence="1">
    <location>
        <begin position="71"/>
        <end position="91"/>
    </location>
</feature>
<feature type="region of interest" description="Disordered" evidence="1">
    <location>
        <begin position="151"/>
        <end position="188"/>
    </location>
</feature>
<evidence type="ECO:0000259" key="2">
    <source>
        <dbReference type="PROSITE" id="PS51140"/>
    </source>
</evidence>
<dbReference type="InterPro" id="IPR041806">
    <property type="entry name" value="CID5/6/7_CUE"/>
</dbReference>
<keyword evidence="4" id="KW-1185">Reference proteome</keyword>
<dbReference type="PANTHER" id="PTHR37252:SF3">
    <property type="entry name" value="POLYADENYLATE-BINDING PROTEIN-INTERACTING PROTEIN 6"/>
    <property type="match status" value="1"/>
</dbReference>
<dbReference type="GO" id="GO:0043130">
    <property type="term" value="F:ubiquitin binding"/>
    <property type="evidence" value="ECO:0007669"/>
    <property type="project" value="InterPro"/>
</dbReference>
<dbReference type="PANTHER" id="PTHR37252">
    <property type="entry name" value="POLYADENYLATE-BINDING PROTEIN-INTERACTING PROTEIN 6"/>
    <property type="match status" value="1"/>
</dbReference>
<dbReference type="CDD" id="cd14371">
    <property type="entry name" value="CUE_CID7_like"/>
    <property type="match status" value="1"/>
</dbReference>
<dbReference type="InterPro" id="IPR009060">
    <property type="entry name" value="UBA-like_sf"/>
</dbReference>
<dbReference type="OMA" id="KEPICAK"/>
<dbReference type="InterPro" id="IPR003892">
    <property type="entry name" value="CUE"/>
</dbReference>
<dbReference type="PROSITE" id="PS51140">
    <property type="entry name" value="CUE"/>
    <property type="match status" value="1"/>
</dbReference>
<reference evidence="3 4" key="1">
    <citation type="submission" date="2020-04" db="EMBL/GenBank/DDBJ databases">
        <title>Plant Genome Project.</title>
        <authorList>
            <person name="Zhang R.-G."/>
        </authorList>
    </citation>
    <scope>NUCLEOTIDE SEQUENCE [LARGE SCALE GENOMIC DNA]</scope>
    <source>
        <strain evidence="3">YNK0</strain>
        <tissue evidence="3">Leaf</tissue>
    </source>
</reference>
<dbReference type="AlphaFoldDB" id="A0A834YNP7"/>
<evidence type="ECO:0000313" key="3">
    <source>
        <dbReference type="EMBL" id="KAF8389016.1"/>
    </source>
</evidence>